<dbReference type="EMBL" id="JALBUF010000001">
    <property type="protein sequence ID" value="MCI0182477.1"/>
    <property type="molecule type" value="Genomic_DNA"/>
</dbReference>
<dbReference type="Pfam" id="PF06953">
    <property type="entry name" value="ArsD"/>
    <property type="match status" value="1"/>
</dbReference>
<accession>A0A9X1V7A1</accession>
<comment type="caution">
    <text evidence="1">The sequence shown here is derived from an EMBL/GenBank/DDBJ whole genome shotgun (WGS) entry which is preliminary data.</text>
</comment>
<dbReference type="RefSeq" id="WP_241712068.1">
    <property type="nucleotide sequence ID" value="NZ_JALBUF010000001.1"/>
</dbReference>
<evidence type="ECO:0000313" key="1">
    <source>
        <dbReference type="EMBL" id="MCI0182477.1"/>
    </source>
</evidence>
<dbReference type="GO" id="GO:0046685">
    <property type="term" value="P:response to arsenic-containing substance"/>
    <property type="evidence" value="ECO:0007669"/>
    <property type="project" value="InterPro"/>
</dbReference>
<proteinExistence type="predicted"/>
<dbReference type="AlphaFoldDB" id="A0A9X1V7A1"/>
<organism evidence="1 2">
    <name type="scientific">Sulfoacidibacillus ferrooxidans</name>
    <dbReference type="NCBI Taxonomy" id="2005001"/>
    <lineage>
        <taxon>Bacteria</taxon>
        <taxon>Bacillati</taxon>
        <taxon>Bacillota</taxon>
        <taxon>Bacilli</taxon>
        <taxon>Bacillales</taxon>
        <taxon>Alicyclobacillaceae</taxon>
        <taxon>Sulfoacidibacillus</taxon>
    </lineage>
</organism>
<keyword evidence="2" id="KW-1185">Reference proteome</keyword>
<dbReference type="Proteomes" id="UP001139263">
    <property type="component" value="Unassembled WGS sequence"/>
</dbReference>
<dbReference type="GO" id="GO:0003677">
    <property type="term" value="F:DNA binding"/>
    <property type="evidence" value="ECO:0007669"/>
    <property type="project" value="InterPro"/>
</dbReference>
<protein>
    <submittedName>
        <fullName evidence="1">Arsenical resistance operon trans-acting repressor ArsD</fullName>
    </submittedName>
</protein>
<reference evidence="1" key="1">
    <citation type="submission" date="2022-03" db="EMBL/GenBank/DDBJ databases">
        <title>Draft Genome Sequence of Firmicute Strain S0AB, a Heterotrophic Iron/Sulfur-Oxidizing Extreme Acidophile.</title>
        <authorList>
            <person name="Vergara E."/>
            <person name="Pakostova E."/>
            <person name="Johnson D.B."/>
            <person name="Holmes D.S."/>
        </authorList>
    </citation>
    <scope>NUCLEOTIDE SEQUENCE</scope>
    <source>
        <strain evidence="1">S0AB</strain>
    </source>
</reference>
<dbReference type="InterPro" id="IPR010712">
    <property type="entry name" value="Arsenical-R_ArsD"/>
</dbReference>
<dbReference type="GO" id="GO:0045892">
    <property type="term" value="P:negative regulation of DNA-templated transcription"/>
    <property type="evidence" value="ECO:0007669"/>
    <property type="project" value="InterPro"/>
</dbReference>
<name>A0A9X1V7A1_9BACL</name>
<evidence type="ECO:0000313" key="2">
    <source>
        <dbReference type="Proteomes" id="UP001139263"/>
    </source>
</evidence>
<dbReference type="NCBIfam" id="NF033727">
    <property type="entry name" value="chaperon_ArsD"/>
    <property type="match status" value="1"/>
</dbReference>
<gene>
    <name evidence="1" type="primary">arsD</name>
    <name evidence="1" type="ORF">MM817_00737</name>
</gene>
<dbReference type="Gene3D" id="3.40.30.10">
    <property type="entry name" value="Glutaredoxin"/>
    <property type="match status" value="1"/>
</dbReference>
<sequence length="99" mass="11308">MNIELYDPEMCCQTGVCGASPDPELIRVGEMVEWLKQHGHEVVRYMLSRNPEQFTQQEQVYKRVLQEGMACLPIVTVDGELYSSGRYPTLDEIIAVKES</sequence>